<dbReference type="InterPro" id="IPR012310">
    <property type="entry name" value="DNA_ligase_ATP-dep_cent"/>
</dbReference>
<dbReference type="GO" id="GO:0032807">
    <property type="term" value="C:DNA ligase IV complex"/>
    <property type="evidence" value="ECO:0007669"/>
    <property type="project" value="TreeGrafter"/>
</dbReference>
<keyword evidence="2" id="KW-0436">Ligase</keyword>
<feature type="compositionally biased region" description="Polar residues" evidence="6">
    <location>
        <begin position="804"/>
        <end position="813"/>
    </location>
</feature>
<feature type="region of interest" description="Disordered" evidence="6">
    <location>
        <begin position="753"/>
        <end position="776"/>
    </location>
</feature>
<reference evidence="9" key="2">
    <citation type="submission" date="2015-01" db="EMBL/GenBank/DDBJ databases">
        <title>Evolutionary Origins and Diversification of the Mycorrhizal Mutualists.</title>
        <authorList>
            <consortium name="DOE Joint Genome Institute"/>
            <consortium name="Mycorrhizal Genomics Consortium"/>
            <person name="Kohler A."/>
            <person name="Kuo A."/>
            <person name="Nagy L.G."/>
            <person name="Floudas D."/>
            <person name="Copeland A."/>
            <person name="Barry K.W."/>
            <person name="Cichocki N."/>
            <person name="Veneault-Fourrey C."/>
            <person name="LaButti K."/>
            <person name="Lindquist E.A."/>
            <person name="Lipzen A."/>
            <person name="Lundell T."/>
            <person name="Morin E."/>
            <person name="Murat C."/>
            <person name="Riley R."/>
            <person name="Ohm R."/>
            <person name="Sun H."/>
            <person name="Tunlid A."/>
            <person name="Henrissat B."/>
            <person name="Grigoriev I.V."/>
            <person name="Hibbett D.S."/>
            <person name="Martin F."/>
        </authorList>
    </citation>
    <scope>NUCLEOTIDE SEQUENCE [LARGE SCALE GENOMIC DNA]</scope>
    <source>
        <strain evidence="9">LaAM-08-1</strain>
    </source>
</reference>
<keyword evidence="3" id="KW-0547">Nucleotide-binding</keyword>
<dbReference type="AlphaFoldDB" id="A0A0C9X9Z6"/>
<dbReference type="InterPro" id="IPR029710">
    <property type="entry name" value="LIG4"/>
</dbReference>
<keyword evidence="4" id="KW-0067">ATP-binding</keyword>
<dbReference type="HOGENOM" id="CLU_004299_2_0_1"/>
<dbReference type="EMBL" id="KN838540">
    <property type="protein sequence ID" value="KIK09055.1"/>
    <property type="molecule type" value="Genomic_DNA"/>
</dbReference>
<evidence type="ECO:0000313" key="9">
    <source>
        <dbReference type="Proteomes" id="UP000054477"/>
    </source>
</evidence>
<dbReference type="InterPro" id="IPR016059">
    <property type="entry name" value="DNA_ligase_ATP-dep_CS"/>
</dbReference>
<dbReference type="Pfam" id="PF01068">
    <property type="entry name" value="DNA_ligase_A_M"/>
    <property type="match status" value="1"/>
</dbReference>
<feature type="region of interest" description="Disordered" evidence="6">
    <location>
        <begin position="794"/>
        <end position="821"/>
    </location>
</feature>
<dbReference type="PROSITE" id="PS00697">
    <property type="entry name" value="DNA_LIGASE_A1"/>
    <property type="match status" value="1"/>
</dbReference>
<evidence type="ECO:0000259" key="7">
    <source>
        <dbReference type="PROSITE" id="PS50160"/>
    </source>
</evidence>
<sequence length="967" mass="109695">MSQEPTNGIPFSFFCSLLREISRVPPVKSSARNQKTFEKGPNYPAIQIFRRWFNKLNSDFSPLPKGTTAACFRLLFPEEDIRRKYDMQETRLAECLAQVFGVDSEKFRAWNAEEASGCLGQEVKIVLQRSCHTTDGFISPLTIEQVDELLYELASNSGYSHSSIHLKYPRGRRRSRQAILRQLFCPLPPFDASCLTQIILKDLRPIVYPLAETHYTASLRDYNSAAVKMITKEHAMNVWDPSGLMLKSFQARSSIDVAAGNHELPHHLKRKFEPELGIPIQIPKSEKGRRCIDALSYFLRSKRVWAETKCDGERAQIHVEVNADGSSRITIFSKSKRDSTHDRHAVHYIIRKALDLRDDYTHSGRTGRSKIKHNIILDAEMVAFNGTQVDEFWRIRRLIENTAYGIRGACKSTRVTEYQDEPVSQTSMLSDDSEARQLGLVFFDVLMLDSKSLLSKSYSERREILESLISVTPGEARLSERFPIDMNGPHPSADLRSIFAQHISTHQEGLVLKCDESRYNDYRLPWVKLKRDYIPGYGDALDLVILGASWDKKRAYELRVSPTVFTTFYVGTVQNARDRRLNPAIRPHFLVYFTVSYGLSRAHLEDLNFLVRCSNPIPCSSSIDTKKLAFTFTLFPGLQPPPSVILPTPLLAELFGAGFTKSPASRHYELRFPRIAKVHRPSERSWDECVDLETLHKIACESVGRDGTDKEIRDCVNAMWGQPASPGVKSSLTRKARIDEWEVKLAILDGEEPSVSYAPDSPTTPVKRRRTSPESLDDVLSQPLGVKTNVVGVTEGKHTLDPPKSSSQISQNRRYLPSPFSSPCKPALRDAFPLRVGETSPIRVSLAKKLKPSCMEELLDQALVWFVGRRGRCPFCASWKKMIPKGRRIHSFESLLAACGWKDGVPGVSWIQRGIIIVDGHDENGKDWVQKRLELCHKSMTSSQREERKAVWMFKCGAMRDAICVLE</sequence>
<dbReference type="GO" id="GO:0006310">
    <property type="term" value="P:DNA recombination"/>
    <property type="evidence" value="ECO:0007669"/>
    <property type="project" value="InterPro"/>
</dbReference>
<dbReference type="InterPro" id="IPR012340">
    <property type="entry name" value="NA-bd_OB-fold"/>
</dbReference>
<dbReference type="Gene3D" id="2.40.50.140">
    <property type="entry name" value="Nucleic acid-binding proteins"/>
    <property type="match status" value="1"/>
</dbReference>
<dbReference type="Pfam" id="PF04675">
    <property type="entry name" value="DNA_ligase_A_N"/>
    <property type="match status" value="1"/>
</dbReference>
<dbReference type="GO" id="GO:0006297">
    <property type="term" value="P:nucleotide-excision repair, DNA gap filling"/>
    <property type="evidence" value="ECO:0007669"/>
    <property type="project" value="TreeGrafter"/>
</dbReference>
<dbReference type="SUPFAM" id="SSF56091">
    <property type="entry name" value="DNA ligase/mRNA capping enzyme, catalytic domain"/>
    <property type="match status" value="1"/>
</dbReference>
<evidence type="ECO:0000313" key="8">
    <source>
        <dbReference type="EMBL" id="KIK09055.1"/>
    </source>
</evidence>
<evidence type="ECO:0000256" key="5">
    <source>
        <dbReference type="ARBA" id="ARBA00023242"/>
    </source>
</evidence>
<evidence type="ECO:0000256" key="4">
    <source>
        <dbReference type="ARBA" id="ARBA00022840"/>
    </source>
</evidence>
<comment type="similarity">
    <text evidence="1">Belongs to the ATP-dependent DNA ligase family.</text>
</comment>
<evidence type="ECO:0000256" key="6">
    <source>
        <dbReference type="SAM" id="MobiDB-lite"/>
    </source>
</evidence>
<evidence type="ECO:0000256" key="3">
    <source>
        <dbReference type="ARBA" id="ARBA00022741"/>
    </source>
</evidence>
<dbReference type="PANTHER" id="PTHR45997:SF2">
    <property type="entry name" value="ATP DEPENDENT DNA LIGASE DOMAIN PROTEIN (AFU_ORTHOLOGUE AFUA_5G02430)"/>
    <property type="match status" value="1"/>
</dbReference>
<gene>
    <name evidence="8" type="ORF">K443DRAFT_672092</name>
</gene>
<dbReference type="GO" id="GO:0003910">
    <property type="term" value="F:DNA ligase (ATP) activity"/>
    <property type="evidence" value="ECO:0007669"/>
    <property type="project" value="InterPro"/>
</dbReference>
<protein>
    <recommendedName>
        <fullName evidence="7">ATP-dependent DNA ligase family profile domain-containing protein</fullName>
    </recommendedName>
</protein>
<reference evidence="8 9" key="1">
    <citation type="submission" date="2014-04" db="EMBL/GenBank/DDBJ databases">
        <authorList>
            <consortium name="DOE Joint Genome Institute"/>
            <person name="Kuo A."/>
            <person name="Kohler A."/>
            <person name="Nagy L.G."/>
            <person name="Floudas D."/>
            <person name="Copeland A."/>
            <person name="Barry K.W."/>
            <person name="Cichocki N."/>
            <person name="Veneault-Fourrey C."/>
            <person name="LaButti K."/>
            <person name="Lindquist E.A."/>
            <person name="Lipzen A."/>
            <person name="Lundell T."/>
            <person name="Morin E."/>
            <person name="Murat C."/>
            <person name="Sun H."/>
            <person name="Tunlid A."/>
            <person name="Henrissat B."/>
            <person name="Grigoriev I.V."/>
            <person name="Hibbett D.S."/>
            <person name="Martin F."/>
            <person name="Nordberg H.P."/>
            <person name="Cantor M.N."/>
            <person name="Hua S.X."/>
        </authorList>
    </citation>
    <scope>NUCLEOTIDE SEQUENCE [LARGE SCALE GENOMIC DNA]</scope>
    <source>
        <strain evidence="8 9">LaAM-08-1</strain>
    </source>
</reference>
<keyword evidence="5" id="KW-0539">Nucleus</keyword>
<keyword evidence="9" id="KW-1185">Reference proteome</keyword>
<dbReference type="InterPro" id="IPR036599">
    <property type="entry name" value="DNA_ligase_N_sf"/>
</dbReference>
<feature type="domain" description="ATP-dependent DNA ligase family profile" evidence="7">
    <location>
        <begin position="431"/>
        <end position="552"/>
    </location>
</feature>
<dbReference type="OrthoDB" id="7482721at2759"/>
<dbReference type="Gene3D" id="3.30.470.30">
    <property type="entry name" value="DNA ligase/mRNA capping enzyme"/>
    <property type="match status" value="1"/>
</dbReference>
<proteinExistence type="inferred from homology"/>
<dbReference type="Gene3D" id="1.10.3260.10">
    <property type="entry name" value="DNA ligase, ATP-dependent, N-terminal domain"/>
    <property type="match status" value="1"/>
</dbReference>
<dbReference type="PROSITE" id="PS50160">
    <property type="entry name" value="DNA_LIGASE_A3"/>
    <property type="match status" value="1"/>
</dbReference>
<dbReference type="Proteomes" id="UP000054477">
    <property type="component" value="Unassembled WGS sequence"/>
</dbReference>
<dbReference type="GO" id="GO:0003677">
    <property type="term" value="F:DNA binding"/>
    <property type="evidence" value="ECO:0007669"/>
    <property type="project" value="InterPro"/>
</dbReference>
<name>A0A0C9X9Z6_9AGAR</name>
<dbReference type="InterPro" id="IPR012308">
    <property type="entry name" value="DNA_ligase_ATP-dep_N"/>
</dbReference>
<dbReference type="STRING" id="1095629.A0A0C9X9Z6"/>
<dbReference type="GO" id="GO:0005524">
    <property type="term" value="F:ATP binding"/>
    <property type="evidence" value="ECO:0007669"/>
    <property type="project" value="UniProtKB-KW"/>
</dbReference>
<evidence type="ECO:0000256" key="1">
    <source>
        <dbReference type="ARBA" id="ARBA00007572"/>
    </source>
</evidence>
<accession>A0A0C9X9Z6</accession>
<dbReference type="PROSITE" id="PS00333">
    <property type="entry name" value="DNA_LIGASE_A2"/>
    <property type="match status" value="1"/>
</dbReference>
<dbReference type="PANTHER" id="PTHR45997">
    <property type="entry name" value="DNA LIGASE 4"/>
    <property type="match status" value="1"/>
</dbReference>
<organism evidence="8 9">
    <name type="scientific">Laccaria amethystina LaAM-08-1</name>
    <dbReference type="NCBI Taxonomy" id="1095629"/>
    <lineage>
        <taxon>Eukaryota</taxon>
        <taxon>Fungi</taxon>
        <taxon>Dikarya</taxon>
        <taxon>Basidiomycota</taxon>
        <taxon>Agaricomycotina</taxon>
        <taxon>Agaricomycetes</taxon>
        <taxon>Agaricomycetidae</taxon>
        <taxon>Agaricales</taxon>
        <taxon>Agaricineae</taxon>
        <taxon>Hydnangiaceae</taxon>
        <taxon>Laccaria</taxon>
    </lineage>
</organism>
<evidence type="ECO:0000256" key="2">
    <source>
        <dbReference type="ARBA" id="ARBA00022598"/>
    </source>
</evidence>
<dbReference type="GO" id="GO:0006303">
    <property type="term" value="P:double-strand break repair via nonhomologous end joining"/>
    <property type="evidence" value="ECO:0007669"/>
    <property type="project" value="TreeGrafter"/>
</dbReference>